<gene>
    <name evidence="1" type="ORF">BSU04_29145</name>
</gene>
<reference evidence="2" key="1">
    <citation type="submission" date="2017-01" db="EMBL/GenBank/DDBJ databases">
        <title>Genome Analysis of Deinococcus marmoris KOPRI26562.</title>
        <authorList>
            <person name="Kim J.H."/>
            <person name="Oh H.-M."/>
        </authorList>
    </citation>
    <scope>NUCLEOTIDE SEQUENCE [LARGE SCALE GENOMIC DNA]</scope>
    <source>
        <strain evidence="2">PAMC 26633</strain>
    </source>
</reference>
<evidence type="ECO:0000313" key="1">
    <source>
        <dbReference type="EMBL" id="OXC74987.1"/>
    </source>
</evidence>
<comment type="caution">
    <text evidence="1">The sequence shown here is derived from an EMBL/GenBank/DDBJ whole genome shotgun (WGS) entry which is preliminary data.</text>
</comment>
<accession>A0A226WW31</accession>
<proteinExistence type="predicted"/>
<dbReference type="AlphaFoldDB" id="A0A226WW31"/>
<name>A0A226WW31_CABSO</name>
<protein>
    <submittedName>
        <fullName evidence="1">Uncharacterized protein</fullName>
    </submittedName>
</protein>
<evidence type="ECO:0000313" key="2">
    <source>
        <dbReference type="Proteomes" id="UP000214720"/>
    </source>
</evidence>
<dbReference type="EMBL" id="MTHB01000197">
    <property type="protein sequence ID" value="OXC74987.1"/>
    <property type="molecule type" value="Genomic_DNA"/>
</dbReference>
<sequence length="38" mass="3672">MTASRTIAGMAAGVGRGASVVFAALGAPVDVRPKTSVV</sequence>
<organism evidence="1 2">
    <name type="scientific">Caballeronia sordidicola</name>
    <name type="common">Burkholderia sordidicola</name>
    <dbReference type="NCBI Taxonomy" id="196367"/>
    <lineage>
        <taxon>Bacteria</taxon>
        <taxon>Pseudomonadati</taxon>
        <taxon>Pseudomonadota</taxon>
        <taxon>Betaproteobacteria</taxon>
        <taxon>Burkholderiales</taxon>
        <taxon>Burkholderiaceae</taxon>
        <taxon>Caballeronia</taxon>
    </lineage>
</organism>
<dbReference type="Proteomes" id="UP000214720">
    <property type="component" value="Unassembled WGS sequence"/>
</dbReference>